<dbReference type="Gene3D" id="3.20.20.140">
    <property type="entry name" value="Metal-dependent hydrolases"/>
    <property type="match status" value="1"/>
</dbReference>
<feature type="domain" description="Polymerase/histidinol phosphatase N-terminal" evidence="1">
    <location>
        <begin position="4"/>
        <end position="69"/>
    </location>
</feature>
<dbReference type="PANTHER" id="PTHR42924:SF3">
    <property type="entry name" value="POLYMERASE_HISTIDINOL PHOSPHATASE N-TERMINAL DOMAIN-CONTAINING PROTEIN"/>
    <property type="match status" value="1"/>
</dbReference>
<evidence type="ECO:0000259" key="1">
    <source>
        <dbReference type="SMART" id="SM00481"/>
    </source>
</evidence>
<dbReference type="Proteomes" id="UP000633365">
    <property type="component" value="Unassembled WGS sequence"/>
</dbReference>
<name>A0A934TZM0_9FIRM</name>
<dbReference type="InterPro" id="IPR004013">
    <property type="entry name" value="PHP_dom"/>
</dbReference>
<reference evidence="2" key="1">
    <citation type="submission" date="2021-01" db="EMBL/GenBank/DDBJ databases">
        <title>Genome public.</title>
        <authorList>
            <person name="Liu C."/>
            <person name="Sun Q."/>
        </authorList>
    </citation>
    <scope>NUCLEOTIDE SEQUENCE</scope>
    <source>
        <strain evidence="2">M6</strain>
    </source>
</reference>
<dbReference type="SMART" id="SM00481">
    <property type="entry name" value="POLIIIAc"/>
    <property type="match status" value="1"/>
</dbReference>
<dbReference type="Pfam" id="PF02811">
    <property type="entry name" value="PHP"/>
    <property type="match status" value="1"/>
</dbReference>
<gene>
    <name evidence="2" type="ORF">JKK62_03260</name>
</gene>
<dbReference type="EMBL" id="JAEQMG010000040">
    <property type="protein sequence ID" value="MBK6087678.1"/>
    <property type="molecule type" value="Genomic_DNA"/>
</dbReference>
<protein>
    <submittedName>
        <fullName evidence="2">PHP domain-containing protein</fullName>
    </submittedName>
</protein>
<proteinExistence type="predicted"/>
<dbReference type="AlphaFoldDB" id="A0A934TZM0"/>
<dbReference type="Gene3D" id="1.10.150.650">
    <property type="match status" value="1"/>
</dbReference>
<dbReference type="RefSeq" id="WP_201426978.1">
    <property type="nucleotide sequence ID" value="NZ_JAEQMG010000040.1"/>
</dbReference>
<accession>A0A934TZM0</accession>
<evidence type="ECO:0000313" key="2">
    <source>
        <dbReference type="EMBL" id="MBK6087678.1"/>
    </source>
</evidence>
<dbReference type="SUPFAM" id="SSF89550">
    <property type="entry name" value="PHP domain-like"/>
    <property type="match status" value="1"/>
</dbReference>
<dbReference type="GO" id="GO:0035312">
    <property type="term" value="F:5'-3' DNA exonuclease activity"/>
    <property type="evidence" value="ECO:0007669"/>
    <property type="project" value="TreeGrafter"/>
</dbReference>
<keyword evidence="3" id="KW-1185">Reference proteome</keyword>
<dbReference type="PANTHER" id="PTHR42924">
    <property type="entry name" value="EXONUCLEASE"/>
    <property type="match status" value="1"/>
</dbReference>
<comment type="caution">
    <text evidence="2">The sequence shown here is derived from an EMBL/GenBank/DDBJ whole genome shotgun (WGS) entry which is preliminary data.</text>
</comment>
<evidence type="ECO:0000313" key="3">
    <source>
        <dbReference type="Proteomes" id="UP000633365"/>
    </source>
</evidence>
<dbReference type="InterPro" id="IPR003141">
    <property type="entry name" value="Pol/His_phosphatase_N"/>
</dbReference>
<organism evidence="2 3">
    <name type="scientific">Ruminococcus difficilis</name>
    <dbReference type="NCBI Taxonomy" id="2763069"/>
    <lineage>
        <taxon>Bacteria</taxon>
        <taxon>Bacillati</taxon>
        <taxon>Bacillota</taxon>
        <taxon>Clostridia</taxon>
        <taxon>Eubacteriales</taxon>
        <taxon>Oscillospiraceae</taxon>
        <taxon>Ruminococcus</taxon>
    </lineage>
</organism>
<dbReference type="GO" id="GO:0004534">
    <property type="term" value="F:5'-3' RNA exonuclease activity"/>
    <property type="evidence" value="ECO:0007669"/>
    <property type="project" value="TreeGrafter"/>
</dbReference>
<dbReference type="InterPro" id="IPR052018">
    <property type="entry name" value="PHP_domain"/>
</dbReference>
<dbReference type="InterPro" id="IPR016195">
    <property type="entry name" value="Pol/histidinol_Pase-like"/>
</dbReference>
<dbReference type="CDD" id="cd07438">
    <property type="entry name" value="PHP_HisPPase_AMP"/>
    <property type="match status" value="1"/>
</dbReference>
<sequence length="280" mass="31201">MKICDLHTHSVYSDGTFTPAELIDGAIAAGLSAIAMTDHNTVSGLNEFIAAGEGKPIELVPGVEFTTADNGIELHILGLFINPETHYTINSYIDKAATLKEESNYRLVKRLQEHGYDITYVEILENSKGHVNRANIAAELVKKGYIESIDWAFKNILHKDYGLYEPPERLSSIETIRFIREIGAVAVWAHPYFHMTFDQAEEFLPRAVAAGLQGMETIYSTYDDATTEKAKEVCRRFGICESGGSDFHGANKPKISLGKGFGNLQIPYDFYERLKSLKNT</sequence>